<proteinExistence type="predicted"/>
<dbReference type="PANTHER" id="PTHR43790:SF9">
    <property type="entry name" value="GALACTOFURANOSE TRANSPORTER ATP-BINDING PROTEIN YTFR"/>
    <property type="match status" value="1"/>
</dbReference>
<name>A0A9X2GA14_9ACTN</name>
<dbReference type="Gene3D" id="3.40.50.300">
    <property type="entry name" value="P-loop containing nucleotide triphosphate hydrolases"/>
    <property type="match status" value="2"/>
</dbReference>
<dbReference type="InterPro" id="IPR027417">
    <property type="entry name" value="P-loop_NTPase"/>
</dbReference>
<sequence length="516" mass="53929">MVTPLLSLTGIGKEFPNGTVALSDARLTVQPGSVHGLVGANGAGKSTMIKVIAGAHAPTSGVMRWKGEQVVWRTPGAANRAGVATIMQHVPLAPTLTVLENVFLGTPGPWRLPRARRAEFARLLERVGYAIDPDAEVAGLAIGERQMVAILQALATGAELVVMDEPTASLAEGERQVVFDVVRRLSAQGTAFLYVSHFLDEVLSLTDRVTVLRDGTVVEEGATGDYDEDRLVQVIVGRDLLEAERRRAGPVPEDAPVLLSVRGLRSPSGVRDVAFEARAGEVIGLAGLLGSGRSEILHAVYGADPRATGEVLVEGRPVRRNPRAAVAAGMALVPEDRGSQGLVGTFPIWKNISLPDVASLSSGRSLPREPAEHERAERAIADLGIVCPGPDALPTELSGGNAQKVVFGKWLYGGARVFMLDEPTAGVDVGAKADILELVRRFAAGGGSGGGSGSGSGGNVVLVVSSEFEEILAVATRVLVVREGRIVAERAAHETSEEELLMLANGFGEGGANHAA</sequence>
<dbReference type="InterPro" id="IPR003593">
    <property type="entry name" value="AAA+_ATPase"/>
</dbReference>
<keyword evidence="4 6" id="KW-0067">ATP-binding</keyword>
<dbReference type="CDD" id="cd03215">
    <property type="entry name" value="ABC_Carb_Monos_II"/>
    <property type="match status" value="1"/>
</dbReference>
<gene>
    <name evidence="6" type="ORF">HD597_002354</name>
</gene>
<dbReference type="EMBL" id="JAMZEB010000002">
    <property type="protein sequence ID" value="MCP2355334.1"/>
    <property type="molecule type" value="Genomic_DNA"/>
</dbReference>
<accession>A0A9X2GA14</accession>
<keyword evidence="3" id="KW-0547">Nucleotide-binding</keyword>
<evidence type="ECO:0000256" key="2">
    <source>
        <dbReference type="ARBA" id="ARBA00022737"/>
    </source>
</evidence>
<evidence type="ECO:0000256" key="4">
    <source>
        <dbReference type="ARBA" id="ARBA00022840"/>
    </source>
</evidence>
<reference evidence="6" key="1">
    <citation type="submission" date="2022-06" db="EMBL/GenBank/DDBJ databases">
        <title>Sequencing the genomes of 1000 actinobacteria strains.</title>
        <authorList>
            <person name="Klenk H.-P."/>
        </authorList>
    </citation>
    <scope>NUCLEOTIDE SEQUENCE</scope>
    <source>
        <strain evidence="6">DSM 46694</strain>
    </source>
</reference>
<dbReference type="SMART" id="SM00382">
    <property type="entry name" value="AAA"/>
    <property type="match status" value="2"/>
</dbReference>
<evidence type="ECO:0000256" key="3">
    <source>
        <dbReference type="ARBA" id="ARBA00022741"/>
    </source>
</evidence>
<evidence type="ECO:0000259" key="5">
    <source>
        <dbReference type="PROSITE" id="PS50893"/>
    </source>
</evidence>
<feature type="domain" description="ABC transporter" evidence="5">
    <location>
        <begin position="252"/>
        <end position="508"/>
    </location>
</feature>
<dbReference type="SUPFAM" id="SSF52540">
    <property type="entry name" value="P-loop containing nucleoside triphosphate hydrolases"/>
    <property type="match status" value="2"/>
</dbReference>
<dbReference type="PANTHER" id="PTHR43790">
    <property type="entry name" value="CARBOHYDRATE TRANSPORT ATP-BINDING PROTEIN MG119-RELATED"/>
    <property type="match status" value="1"/>
</dbReference>
<dbReference type="PROSITE" id="PS00211">
    <property type="entry name" value="ABC_TRANSPORTER_1"/>
    <property type="match status" value="1"/>
</dbReference>
<dbReference type="Proteomes" id="UP001139648">
    <property type="component" value="Unassembled WGS sequence"/>
</dbReference>
<feature type="domain" description="ABC transporter" evidence="5">
    <location>
        <begin position="6"/>
        <end position="239"/>
    </location>
</feature>
<keyword evidence="7" id="KW-1185">Reference proteome</keyword>
<dbReference type="InterPro" id="IPR050107">
    <property type="entry name" value="ABC_carbohydrate_import_ATPase"/>
</dbReference>
<comment type="caution">
    <text evidence="6">The sequence shown here is derived from an EMBL/GenBank/DDBJ whole genome shotgun (WGS) entry which is preliminary data.</text>
</comment>
<evidence type="ECO:0000313" key="6">
    <source>
        <dbReference type="EMBL" id="MCP2355334.1"/>
    </source>
</evidence>
<dbReference type="GO" id="GO:0016887">
    <property type="term" value="F:ATP hydrolysis activity"/>
    <property type="evidence" value="ECO:0007669"/>
    <property type="project" value="InterPro"/>
</dbReference>
<dbReference type="GO" id="GO:0005524">
    <property type="term" value="F:ATP binding"/>
    <property type="evidence" value="ECO:0007669"/>
    <property type="project" value="UniProtKB-KW"/>
</dbReference>
<dbReference type="InterPro" id="IPR003439">
    <property type="entry name" value="ABC_transporter-like_ATP-bd"/>
</dbReference>
<dbReference type="PROSITE" id="PS50893">
    <property type="entry name" value="ABC_TRANSPORTER_2"/>
    <property type="match status" value="2"/>
</dbReference>
<evidence type="ECO:0000313" key="7">
    <source>
        <dbReference type="Proteomes" id="UP001139648"/>
    </source>
</evidence>
<dbReference type="RefSeq" id="WP_253742013.1">
    <property type="nucleotide sequence ID" value="NZ_BAABKA010000036.1"/>
</dbReference>
<evidence type="ECO:0000256" key="1">
    <source>
        <dbReference type="ARBA" id="ARBA00022448"/>
    </source>
</evidence>
<dbReference type="Pfam" id="PF00005">
    <property type="entry name" value="ABC_tran"/>
    <property type="match status" value="2"/>
</dbReference>
<protein>
    <submittedName>
        <fullName evidence="6">Ribose transport system ATP-binding protein</fullName>
    </submittedName>
</protein>
<dbReference type="InterPro" id="IPR017871">
    <property type="entry name" value="ABC_transporter-like_CS"/>
</dbReference>
<keyword evidence="1" id="KW-0813">Transport</keyword>
<dbReference type="AlphaFoldDB" id="A0A9X2GA14"/>
<dbReference type="CDD" id="cd03216">
    <property type="entry name" value="ABC_Carb_Monos_I"/>
    <property type="match status" value="1"/>
</dbReference>
<keyword evidence="2" id="KW-0677">Repeat</keyword>
<organism evidence="6 7">
    <name type="scientific">Nonomuraea thailandensis</name>
    <dbReference type="NCBI Taxonomy" id="1188745"/>
    <lineage>
        <taxon>Bacteria</taxon>
        <taxon>Bacillati</taxon>
        <taxon>Actinomycetota</taxon>
        <taxon>Actinomycetes</taxon>
        <taxon>Streptosporangiales</taxon>
        <taxon>Streptosporangiaceae</taxon>
        <taxon>Nonomuraea</taxon>
    </lineage>
</organism>